<comment type="similarity">
    <text evidence="9 13">Belongs to the QueA family.</text>
</comment>
<comment type="function">
    <text evidence="13">Transfers and isomerizes the ribose moiety from AdoMet to the 7-aminomethyl group of 7-deazaguanine (preQ1-tRNA) to give epoxyqueuosine (oQ-tRNA).</text>
</comment>
<dbReference type="EMBL" id="CP001322">
    <property type="protein sequence ID" value="ACL02619.1"/>
    <property type="molecule type" value="Genomic_DNA"/>
</dbReference>
<dbReference type="KEGG" id="dal:Dalk_0914"/>
<comment type="subcellular location">
    <subcellularLocation>
        <location evidence="1 13">Cytoplasm</location>
    </subcellularLocation>
</comment>
<dbReference type="HAMAP" id="MF_00113">
    <property type="entry name" value="QueA"/>
    <property type="match status" value="1"/>
</dbReference>
<dbReference type="Gene3D" id="2.40.10.240">
    <property type="entry name" value="QueA-like"/>
    <property type="match status" value="1"/>
</dbReference>
<evidence type="ECO:0000256" key="10">
    <source>
        <dbReference type="ARBA" id="ARBA00066503"/>
    </source>
</evidence>
<dbReference type="RefSeq" id="WP_012610057.1">
    <property type="nucleotide sequence ID" value="NC_011768.1"/>
</dbReference>
<dbReference type="GO" id="GO:0008616">
    <property type="term" value="P:tRNA queuosine(34) biosynthetic process"/>
    <property type="evidence" value="ECO:0007669"/>
    <property type="project" value="UniProtKB-UniRule"/>
</dbReference>
<keyword evidence="4 13" id="KW-0963">Cytoplasm</keyword>
<evidence type="ECO:0000313" key="14">
    <source>
        <dbReference type="EMBL" id="ACL02619.1"/>
    </source>
</evidence>
<dbReference type="Proteomes" id="UP000000739">
    <property type="component" value="Chromosome"/>
</dbReference>
<dbReference type="NCBIfam" id="NF001140">
    <property type="entry name" value="PRK00147.1"/>
    <property type="match status" value="1"/>
</dbReference>
<dbReference type="SUPFAM" id="SSF111337">
    <property type="entry name" value="QueA-like"/>
    <property type="match status" value="1"/>
</dbReference>
<reference evidence="14 15" key="1">
    <citation type="journal article" date="2012" name="Environ. Microbiol.">
        <title>The genome sequence of Desulfatibacillum alkenivorans AK-01: a blueprint for anaerobic alkane oxidation.</title>
        <authorList>
            <person name="Callaghan A.V."/>
            <person name="Morris B.E."/>
            <person name="Pereira I.A."/>
            <person name="McInerney M.J."/>
            <person name="Austin R.N."/>
            <person name="Groves J.T."/>
            <person name="Kukor J.J."/>
            <person name="Suflita J.M."/>
            <person name="Young L.Y."/>
            <person name="Zylstra G.J."/>
            <person name="Wawrik B."/>
        </authorList>
    </citation>
    <scope>NUCLEOTIDE SEQUENCE [LARGE SCALE GENOMIC DNA]</scope>
    <source>
        <strain evidence="14 15">AK-01</strain>
    </source>
</reference>
<dbReference type="PANTHER" id="PTHR30307:SF0">
    <property type="entry name" value="S-ADENOSYLMETHIONINE:TRNA RIBOSYLTRANSFERASE-ISOMERASE"/>
    <property type="match status" value="1"/>
</dbReference>
<dbReference type="FunFam" id="3.40.1780.10:FF:000001">
    <property type="entry name" value="S-adenosylmethionine:tRNA ribosyltransferase-isomerase"/>
    <property type="match status" value="1"/>
</dbReference>
<keyword evidence="5 13" id="KW-0808">Transferase</keyword>
<dbReference type="EC" id="2.4.99.17" evidence="10 13"/>
<evidence type="ECO:0000256" key="3">
    <source>
        <dbReference type="ARBA" id="ARBA00011245"/>
    </source>
</evidence>
<comment type="subunit">
    <text evidence="3 13">Monomer.</text>
</comment>
<evidence type="ECO:0000256" key="8">
    <source>
        <dbReference type="ARBA" id="ARBA00052751"/>
    </source>
</evidence>
<evidence type="ECO:0000256" key="6">
    <source>
        <dbReference type="ARBA" id="ARBA00022691"/>
    </source>
</evidence>
<accession>B8FI52</accession>
<keyword evidence="15" id="KW-1185">Reference proteome</keyword>
<name>B8FI52_DESAL</name>
<dbReference type="InterPro" id="IPR036100">
    <property type="entry name" value="QueA_sf"/>
</dbReference>
<keyword evidence="7 13" id="KW-0671">Queuosine biosynthesis</keyword>
<comment type="catalytic activity">
    <reaction evidence="8 13">
        <text>7-aminomethyl-7-carbaguanosine(34) in tRNA + S-adenosyl-L-methionine = epoxyqueuosine(34) in tRNA + adenine + L-methionine + 2 H(+)</text>
        <dbReference type="Rhea" id="RHEA:32155"/>
        <dbReference type="Rhea" id="RHEA-COMP:10342"/>
        <dbReference type="Rhea" id="RHEA-COMP:18582"/>
        <dbReference type="ChEBI" id="CHEBI:15378"/>
        <dbReference type="ChEBI" id="CHEBI:16708"/>
        <dbReference type="ChEBI" id="CHEBI:57844"/>
        <dbReference type="ChEBI" id="CHEBI:59789"/>
        <dbReference type="ChEBI" id="CHEBI:82833"/>
        <dbReference type="ChEBI" id="CHEBI:194443"/>
        <dbReference type="EC" id="2.4.99.17"/>
    </reaction>
</comment>
<evidence type="ECO:0000256" key="11">
    <source>
        <dbReference type="ARBA" id="ARBA00069325"/>
    </source>
</evidence>
<dbReference type="AlphaFoldDB" id="B8FI52"/>
<dbReference type="NCBIfam" id="TIGR00113">
    <property type="entry name" value="queA"/>
    <property type="match status" value="1"/>
</dbReference>
<sequence length="359" mass="39706">MTEPTQDFYSLASYDYELPEELIAQAPAEKRDASRLLKLDKNTGQTAHLQFAQAADLLQPGDLMVVNDTKVTPVRLFGKKETGGKVEALIIDYRPVAQAGPGEPFACECLVKASKRPKPGSRLFFDKGLKAKVLKAEDRICLLEFTCPTEPGAVLDDIAAIPLPPYIRRGGDAPPCNDRERYQTTYARHKGAVAAPTAGLHFTPELLDFIQAKGVEFVRITLHVGYGTFMPVRVDDVRKHKMHSEFYEISPEAAQAINHAKDQGRRVVAVGTTSVRTLEYSSREEGRVAAGSGMCDLFIMPGFRFNIVDALITNFHLPQSTLLMLVSALAGRENILAAYQEAVAEKYRFFSYGDAMFIE</sequence>
<proteinExistence type="inferred from homology"/>
<dbReference type="PANTHER" id="PTHR30307">
    <property type="entry name" value="S-ADENOSYLMETHIONINE:TRNA RIBOSYLTRANSFERASE-ISOMERASE"/>
    <property type="match status" value="1"/>
</dbReference>
<dbReference type="InterPro" id="IPR042118">
    <property type="entry name" value="QueA_dom1"/>
</dbReference>
<evidence type="ECO:0000256" key="9">
    <source>
        <dbReference type="ARBA" id="ARBA00061210"/>
    </source>
</evidence>
<evidence type="ECO:0000313" key="15">
    <source>
        <dbReference type="Proteomes" id="UP000000739"/>
    </source>
</evidence>
<dbReference type="HOGENOM" id="CLU_039110_1_0_7"/>
<evidence type="ECO:0000256" key="12">
    <source>
        <dbReference type="ARBA" id="ARBA00076160"/>
    </source>
</evidence>
<evidence type="ECO:0000256" key="1">
    <source>
        <dbReference type="ARBA" id="ARBA00004496"/>
    </source>
</evidence>
<dbReference type="InterPro" id="IPR042119">
    <property type="entry name" value="QueA_dom2"/>
</dbReference>
<evidence type="ECO:0000256" key="13">
    <source>
        <dbReference type="HAMAP-Rule" id="MF_00113"/>
    </source>
</evidence>
<dbReference type="GO" id="GO:0005737">
    <property type="term" value="C:cytoplasm"/>
    <property type="evidence" value="ECO:0007669"/>
    <property type="project" value="UniProtKB-SubCell"/>
</dbReference>
<dbReference type="Gene3D" id="3.40.1780.10">
    <property type="entry name" value="QueA-like"/>
    <property type="match status" value="1"/>
</dbReference>
<evidence type="ECO:0000256" key="7">
    <source>
        <dbReference type="ARBA" id="ARBA00022785"/>
    </source>
</evidence>
<dbReference type="GO" id="GO:0051075">
    <property type="term" value="F:S-adenosylmethionine:tRNA ribosyltransferase-isomerase activity"/>
    <property type="evidence" value="ECO:0007669"/>
    <property type="project" value="UniProtKB-EC"/>
</dbReference>
<dbReference type="InterPro" id="IPR003699">
    <property type="entry name" value="QueA"/>
</dbReference>
<organism evidence="14 15">
    <name type="scientific">Desulfatibacillum aliphaticivorans</name>
    <dbReference type="NCBI Taxonomy" id="218208"/>
    <lineage>
        <taxon>Bacteria</taxon>
        <taxon>Pseudomonadati</taxon>
        <taxon>Thermodesulfobacteriota</taxon>
        <taxon>Desulfobacteria</taxon>
        <taxon>Desulfobacterales</taxon>
        <taxon>Desulfatibacillaceae</taxon>
        <taxon>Desulfatibacillum</taxon>
    </lineage>
</organism>
<evidence type="ECO:0000256" key="4">
    <source>
        <dbReference type="ARBA" id="ARBA00022490"/>
    </source>
</evidence>
<keyword evidence="6 13" id="KW-0949">S-adenosyl-L-methionine</keyword>
<evidence type="ECO:0000256" key="5">
    <source>
        <dbReference type="ARBA" id="ARBA00022679"/>
    </source>
</evidence>
<protein>
    <recommendedName>
        <fullName evidence="11 13">S-adenosylmethionine:tRNA ribosyltransferase-isomerase</fullName>
        <ecNumber evidence="10 13">2.4.99.17</ecNumber>
    </recommendedName>
    <alternativeName>
        <fullName evidence="12 13">Queuosine biosynthesis protein QueA</fullName>
    </alternativeName>
</protein>
<dbReference type="UniPathway" id="UPA00392"/>
<evidence type="ECO:0000256" key="2">
    <source>
        <dbReference type="ARBA" id="ARBA00004691"/>
    </source>
</evidence>
<gene>
    <name evidence="13" type="primary">queA</name>
    <name evidence="14" type="ordered locus">Dalk_0914</name>
</gene>
<dbReference type="eggNOG" id="COG0809">
    <property type="taxonomic scope" value="Bacteria"/>
</dbReference>
<dbReference type="Pfam" id="PF02547">
    <property type="entry name" value="Queuosine_synth"/>
    <property type="match status" value="1"/>
</dbReference>
<comment type="pathway">
    <text evidence="2 13">tRNA modification; tRNA-queuosine biosynthesis.</text>
</comment>